<comment type="caution">
    <text evidence="2">The sequence shown here is derived from an EMBL/GenBank/DDBJ whole genome shotgun (WGS) entry which is preliminary data.</text>
</comment>
<proteinExistence type="predicted"/>
<evidence type="ECO:0000313" key="2">
    <source>
        <dbReference type="EMBL" id="PZO21748.1"/>
    </source>
</evidence>
<dbReference type="Proteomes" id="UP000249354">
    <property type="component" value="Unassembled WGS sequence"/>
</dbReference>
<dbReference type="EMBL" id="QBMC01000018">
    <property type="protein sequence ID" value="PZO21748.1"/>
    <property type="molecule type" value="Genomic_DNA"/>
</dbReference>
<dbReference type="AlphaFoldDB" id="A0A2W4WQZ7"/>
<gene>
    <name evidence="2" type="ORF">DCF25_04715</name>
</gene>
<evidence type="ECO:0000313" key="3">
    <source>
        <dbReference type="Proteomes" id="UP000249354"/>
    </source>
</evidence>
<reference evidence="2 3" key="2">
    <citation type="submission" date="2018-06" db="EMBL/GenBank/DDBJ databases">
        <title>Metagenomic assembly of (sub)arctic Cyanobacteria and their associated microbiome from non-axenic cultures.</title>
        <authorList>
            <person name="Baurain D."/>
        </authorList>
    </citation>
    <scope>NUCLEOTIDE SEQUENCE [LARGE SCALE GENOMIC DNA]</scope>
    <source>
        <strain evidence="2">ULC129bin1</strain>
    </source>
</reference>
<organism evidence="2 3">
    <name type="scientific">Leptolyngbya foveolarum</name>
    <dbReference type="NCBI Taxonomy" id="47253"/>
    <lineage>
        <taxon>Bacteria</taxon>
        <taxon>Bacillati</taxon>
        <taxon>Cyanobacteriota</taxon>
        <taxon>Cyanophyceae</taxon>
        <taxon>Leptolyngbyales</taxon>
        <taxon>Leptolyngbyaceae</taxon>
        <taxon>Leptolyngbya group</taxon>
        <taxon>Leptolyngbya</taxon>
    </lineage>
</organism>
<protein>
    <submittedName>
        <fullName evidence="2">Uncharacterized protein</fullName>
    </submittedName>
</protein>
<accession>A0A2W4WQZ7</accession>
<feature type="region of interest" description="Disordered" evidence="1">
    <location>
        <begin position="398"/>
        <end position="417"/>
    </location>
</feature>
<sequence length="697" mass="74430">MSSTDALLAVTLPVGKPCRSERKRTGAIAGVAAASVGMVLPLAGQQAIAYEGPRDSTDIVQRAASRQQTAEPMASAVVPQASDSARASFSVRSSRGKATLNPLLSRTQDGSLKLSYQSPTDASPEQTQAVVAQLVSAAKVQPVLPSENVRSESVRAENERATQPSAVDLATDSGTDSKLFTARQQAQQLRQKVADFEAANGQQDMAAYRNVLASRMAEIAEQGTQLDANIERNQRLSTQLKMRLLTVDADVSLPDQVLGADEEYQAVWARLQKAEQNMQEEFSAANVDGTRLNEIYSDYKYHQQWLAKAAEQAFPKYAMSDEAAQIGFISKAPVAIDIMQNLVVATHQDRVQQLRKDTLDVISQRLQGRHSQLVADIGQYEQLKGELSTATQVVAEYEPAETQRASTAKGQLVVDRSTAPESEGSAVSQAQLLAPYFANGTLSKTLLGIAIAAGALATAAVHHRNQRQQRLGHLSPLEGLDLQSTSSASQRSPLASPQPLEAFSIAPAAVETSFSSFSLYGEADAERGELENELLTTVLSSIGPESAPPISTDELMAELLEITRGDKALAAHRTGSVGNQPVVAASALKAEASLVSELSAIINEANDTGQTAVPALTVESVESILGVEVMAKELEDIMSVSGPTLAPSRILPTRAALTEPIKLSVREIDLFAEQVIRWVLNDLGFQMVNSPNVASEA</sequence>
<reference evidence="3" key="1">
    <citation type="submission" date="2018-04" db="EMBL/GenBank/DDBJ databases">
        <authorList>
            <person name="Cornet L."/>
        </authorList>
    </citation>
    <scope>NUCLEOTIDE SEQUENCE [LARGE SCALE GENOMIC DNA]</scope>
</reference>
<name>A0A2W4WQZ7_9CYAN</name>
<feature type="region of interest" description="Disordered" evidence="1">
    <location>
        <begin position="146"/>
        <end position="173"/>
    </location>
</feature>
<evidence type="ECO:0000256" key="1">
    <source>
        <dbReference type="SAM" id="MobiDB-lite"/>
    </source>
</evidence>
<feature type="compositionally biased region" description="Basic and acidic residues" evidence="1">
    <location>
        <begin position="149"/>
        <end position="160"/>
    </location>
</feature>